<keyword evidence="6 11" id="KW-0812">Transmembrane</keyword>
<dbReference type="GO" id="GO:0005886">
    <property type="term" value="C:plasma membrane"/>
    <property type="evidence" value="ECO:0007669"/>
    <property type="project" value="TreeGrafter"/>
</dbReference>
<dbReference type="PANTHER" id="PTHR45436:SF5">
    <property type="entry name" value="SENSOR HISTIDINE KINASE TRCS"/>
    <property type="match status" value="1"/>
</dbReference>
<dbReference type="RefSeq" id="WP_184814526.1">
    <property type="nucleotide sequence ID" value="NZ_JACHJQ010000007.1"/>
</dbReference>
<dbReference type="InterPro" id="IPR050428">
    <property type="entry name" value="TCS_sensor_his_kinase"/>
</dbReference>
<evidence type="ECO:0000256" key="2">
    <source>
        <dbReference type="ARBA" id="ARBA00004370"/>
    </source>
</evidence>
<proteinExistence type="predicted"/>
<dbReference type="Pfam" id="PF02518">
    <property type="entry name" value="HATPase_c"/>
    <property type="match status" value="1"/>
</dbReference>
<dbReference type="Proteomes" id="UP000520767">
    <property type="component" value="Unassembled WGS sequence"/>
</dbReference>
<evidence type="ECO:0000256" key="6">
    <source>
        <dbReference type="ARBA" id="ARBA00022692"/>
    </source>
</evidence>
<feature type="transmembrane region" description="Helical" evidence="11">
    <location>
        <begin position="314"/>
        <end position="338"/>
    </location>
</feature>
<dbReference type="AlphaFoldDB" id="A0A7W7VHJ3"/>
<keyword evidence="5" id="KW-0808">Transferase</keyword>
<feature type="region of interest" description="Disordered" evidence="10">
    <location>
        <begin position="661"/>
        <end position="719"/>
    </location>
</feature>
<dbReference type="SMART" id="SM00387">
    <property type="entry name" value="HATPase_c"/>
    <property type="match status" value="1"/>
</dbReference>
<feature type="compositionally biased region" description="Pro residues" evidence="10">
    <location>
        <begin position="672"/>
        <end position="687"/>
    </location>
</feature>
<dbReference type="GO" id="GO:0000160">
    <property type="term" value="P:phosphorelay signal transduction system"/>
    <property type="evidence" value="ECO:0007669"/>
    <property type="project" value="UniProtKB-KW"/>
</dbReference>
<evidence type="ECO:0000256" key="9">
    <source>
        <dbReference type="ARBA" id="ARBA00023012"/>
    </source>
</evidence>
<evidence type="ECO:0000256" key="11">
    <source>
        <dbReference type="SAM" id="Phobius"/>
    </source>
</evidence>
<evidence type="ECO:0000313" key="13">
    <source>
        <dbReference type="EMBL" id="MBB4910486.1"/>
    </source>
</evidence>
<comment type="caution">
    <text evidence="13">The sequence shown here is derived from an EMBL/GenBank/DDBJ whole genome shotgun (WGS) entry which is preliminary data.</text>
</comment>
<evidence type="ECO:0000256" key="1">
    <source>
        <dbReference type="ARBA" id="ARBA00000085"/>
    </source>
</evidence>
<evidence type="ECO:0000256" key="5">
    <source>
        <dbReference type="ARBA" id="ARBA00022679"/>
    </source>
</evidence>
<feature type="transmembrane region" description="Helical" evidence="11">
    <location>
        <begin position="20"/>
        <end position="43"/>
    </location>
</feature>
<evidence type="ECO:0000259" key="12">
    <source>
        <dbReference type="PROSITE" id="PS50109"/>
    </source>
</evidence>
<dbReference type="InterPro" id="IPR003660">
    <property type="entry name" value="HAMP_dom"/>
</dbReference>
<evidence type="ECO:0000313" key="14">
    <source>
        <dbReference type="Proteomes" id="UP000520767"/>
    </source>
</evidence>
<keyword evidence="8 11" id="KW-1133">Transmembrane helix</keyword>
<dbReference type="EC" id="2.7.13.3" evidence="3"/>
<evidence type="ECO:0000256" key="8">
    <source>
        <dbReference type="ARBA" id="ARBA00022989"/>
    </source>
</evidence>
<dbReference type="Pfam" id="PF00672">
    <property type="entry name" value="HAMP"/>
    <property type="match status" value="1"/>
</dbReference>
<dbReference type="InterPro" id="IPR036890">
    <property type="entry name" value="HATPase_C_sf"/>
</dbReference>
<dbReference type="EMBL" id="JACHJQ010000007">
    <property type="protein sequence ID" value="MBB4910486.1"/>
    <property type="molecule type" value="Genomic_DNA"/>
</dbReference>
<keyword evidence="14" id="KW-1185">Reference proteome</keyword>
<dbReference type="Gene3D" id="6.10.340.10">
    <property type="match status" value="1"/>
</dbReference>
<dbReference type="GO" id="GO:0004673">
    <property type="term" value="F:protein histidine kinase activity"/>
    <property type="evidence" value="ECO:0007669"/>
    <property type="project" value="UniProtKB-EC"/>
</dbReference>
<keyword evidence="9" id="KW-0902">Two-component regulatory system</keyword>
<keyword evidence="4" id="KW-0597">Phosphoprotein</keyword>
<dbReference type="PANTHER" id="PTHR45436">
    <property type="entry name" value="SENSOR HISTIDINE KINASE YKOH"/>
    <property type="match status" value="1"/>
</dbReference>
<evidence type="ECO:0000256" key="3">
    <source>
        <dbReference type="ARBA" id="ARBA00012438"/>
    </source>
</evidence>
<organism evidence="13 14">
    <name type="scientific">Actinophytocola algeriensis</name>
    <dbReference type="NCBI Taxonomy" id="1768010"/>
    <lineage>
        <taxon>Bacteria</taxon>
        <taxon>Bacillati</taxon>
        <taxon>Actinomycetota</taxon>
        <taxon>Actinomycetes</taxon>
        <taxon>Pseudonocardiales</taxon>
        <taxon>Pseudonocardiaceae</taxon>
    </lineage>
</organism>
<comment type="catalytic activity">
    <reaction evidence="1">
        <text>ATP + protein L-histidine = ADP + protein N-phospho-L-histidine.</text>
        <dbReference type="EC" id="2.7.13.3"/>
    </reaction>
</comment>
<protein>
    <recommendedName>
        <fullName evidence="3">histidine kinase</fullName>
        <ecNumber evidence="3">2.7.13.3</ecNumber>
    </recommendedName>
</protein>
<dbReference type="InterPro" id="IPR003594">
    <property type="entry name" value="HATPase_dom"/>
</dbReference>
<keyword evidence="11" id="KW-0472">Membrane</keyword>
<evidence type="ECO:0000256" key="4">
    <source>
        <dbReference type="ARBA" id="ARBA00022553"/>
    </source>
</evidence>
<sequence>MRRAVATLSGLRHWRVQWKLVVVVVGPTLVAVALAVSSAFSSWSSVADYGQASDLVRVNHQINALVDALQQERDVTAVYVASGRTRGGDEVDGARVDVDTAAADYRAAIDGIDVAESEGLADDVRRADDALNGLSYVRSAVRDASLTEGAIRATYTDTIAKLYALVVFDPAGTNSRLAGDLRVLGDIFVVKENASQARAELGAIVATGAFTIGKLQDFTGVLARQRAAVEAFQTDASDEQRTRYANAVQGVPVSQVQTDQTSAVEQATSERLTIDPATSFAAATEKLGMLRTAQTQLLDGAIAAIDGFHDDALFSAWIAIGTLALVVILAVVVSTAVARSMSRSLRRLRSSALHVAEDWLPEITQRLRLTNVEAMAEVHVARVDLDAEDEIGEVARAFDSIAAACARLVRDQVELRVSMNSGFINLARRNQLCAERILRALDEWEQDELDTERLQKLFVIDHLATRMRRTDDSLMVIAGAQTITKRTGPRSLDDVVGAALSEVEHYTRVVRRVAGDGVVVVGHAVPDVVHLLSELLDNATTFSPPSSQVTVGFMRTPTHPGAVVVLVRDHGVGLSRDRLDELNQRITAPEAIDGSMVRSMGLIVVGRLAARHRISVKLGPTEGGGVTATVVLPQQLLAGEGRQQEPEWQRMPQTAAVQRFDPYSEQTTARQSPPPPQWSPPPAPPSALPVRQSAQPVPPHRVVPPHVAGGYPQDTGTAEIAPLVPGKALTLQDAMAMRRQQRRQRSHPSDN</sequence>
<comment type="subcellular location">
    <subcellularLocation>
        <location evidence="2">Membrane</location>
    </subcellularLocation>
</comment>
<reference evidence="13 14" key="1">
    <citation type="submission" date="2020-08" db="EMBL/GenBank/DDBJ databases">
        <title>Genomic Encyclopedia of Type Strains, Phase III (KMG-III): the genomes of soil and plant-associated and newly described type strains.</title>
        <authorList>
            <person name="Whitman W."/>
        </authorList>
    </citation>
    <scope>NUCLEOTIDE SEQUENCE [LARGE SCALE GENOMIC DNA]</scope>
    <source>
        <strain evidence="13 14">CECT 8960</strain>
    </source>
</reference>
<evidence type="ECO:0000256" key="7">
    <source>
        <dbReference type="ARBA" id="ARBA00022777"/>
    </source>
</evidence>
<evidence type="ECO:0000256" key="10">
    <source>
        <dbReference type="SAM" id="MobiDB-lite"/>
    </source>
</evidence>
<dbReference type="SUPFAM" id="SSF55874">
    <property type="entry name" value="ATPase domain of HSP90 chaperone/DNA topoisomerase II/histidine kinase"/>
    <property type="match status" value="1"/>
</dbReference>
<dbReference type="InterPro" id="IPR005467">
    <property type="entry name" value="His_kinase_dom"/>
</dbReference>
<accession>A0A7W7VHJ3</accession>
<dbReference type="PROSITE" id="PS50109">
    <property type="entry name" value="HIS_KIN"/>
    <property type="match status" value="1"/>
</dbReference>
<keyword evidence="7 13" id="KW-0418">Kinase</keyword>
<dbReference type="InterPro" id="IPR013587">
    <property type="entry name" value="Nitrate/nitrite_sensing"/>
</dbReference>
<gene>
    <name evidence="13" type="ORF">FHR82_006744</name>
</gene>
<dbReference type="Pfam" id="PF08376">
    <property type="entry name" value="NIT"/>
    <property type="match status" value="1"/>
</dbReference>
<dbReference type="CDD" id="cd00075">
    <property type="entry name" value="HATPase"/>
    <property type="match status" value="1"/>
</dbReference>
<dbReference type="Gene3D" id="3.30.565.10">
    <property type="entry name" value="Histidine kinase-like ATPase, C-terminal domain"/>
    <property type="match status" value="1"/>
</dbReference>
<name>A0A7W7VHJ3_9PSEU</name>
<feature type="domain" description="Histidine kinase" evidence="12">
    <location>
        <begin position="528"/>
        <end position="636"/>
    </location>
</feature>